<feature type="domain" description="Ig-like" evidence="2">
    <location>
        <begin position="65"/>
        <end position="179"/>
    </location>
</feature>
<dbReference type="PANTHER" id="PTHR13817">
    <property type="entry name" value="TITIN"/>
    <property type="match status" value="1"/>
</dbReference>
<dbReference type="PROSITE" id="PS50835">
    <property type="entry name" value="IG_LIKE"/>
    <property type="match status" value="2"/>
</dbReference>
<evidence type="ECO:0000256" key="1">
    <source>
        <dbReference type="ARBA" id="ARBA00022737"/>
    </source>
</evidence>
<feature type="non-terminal residue" evidence="4">
    <location>
        <position position="1"/>
    </location>
</feature>
<dbReference type="AlphaFoldDB" id="A0AAN5CPG4"/>
<dbReference type="InterPro" id="IPR003599">
    <property type="entry name" value="Ig_sub"/>
</dbReference>
<dbReference type="Gene3D" id="2.60.40.10">
    <property type="entry name" value="Immunoglobulins"/>
    <property type="match status" value="5"/>
</dbReference>
<feature type="domain" description="Fibronectin type-III" evidence="3">
    <location>
        <begin position="836"/>
        <end position="920"/>
    </location>
</feature>
<dbReference type="Proteomes" id="UP001328107">
    <property type="component" value="Unassembled WGS sequence"/>
</dbReference>
<feature type="domain" description="Fibronectin type-III" evidence="3">
    <location>
        <begin position="597"/>
        <end position="688"/>
    </location>
</feature>
<protein>
    <submittedName>
        <fullName evidence="4">Uncharacterized protein</fullName>
    </submittedName>
</protein>
<reference evidence="5" key="1">
    <citation type="submission" date="2022-10" db="EMBL/GenBank/DDBJ databases">
        <title>Genome assembly of Pristionchus species.</title>
        <authorList>
            <person name="Yoshida K."/>
            <person name="Sommer R.J."/>
        </authorList>
    </citation>
    <scope>NUCLEOTIDE SEQUENCE [LARGE SCALE GENOMIC DNA]</scope>
    <source>
        <strain evidence="5">RS5460</strain>
    </source>
</reference>
<comment type="caution">
    <text evidence="4">The sequence shown here is derived from an EMBL/GenBank/DDBJ whole genome shotgun (WGS) entry which is preliminary data.</text>
</comment>
<dbReference type="InterPro" id="IPR036179">
    <property type="entry name" value="Ig-like_dom_sf"/>
</dbReference>
<dbReference type="InterPro" id="IPR002602">
    <property type="entry name" value="DB"/>
</dbReference>
<keyword evidence="1" id="KW-0677">Repeat</keyword>
<accession>A0AAN5CPG4</accession>
<dbReference type="InterPro" id="IPR050964">
    <property type="entry name" value="Striated_Muscle_Regulatory"/>
</dbReference>
<dbReference type="SUPFAM" id="SSF49265">
    <property type="entry name" value="Fibronectin type III"/>
    <property type="match status" value="2"/>
</dbReference>
<dbReference type="PROSITE" id="PS50853">
    <property type="entry name" value="FN3"/>
    <property type="match status" value="3"/>
</dbReference>
<dbReference type="InterPro" id="IPR003961">
    <property type="entry name" value="FN3_dom"/>
</dbReference>
<feature type="domain" description="Ig-like" evidence="2">
    <location>
        <begin position="1029"/>
        <end position="1083"/>
    </location>
</feature>
<evidence type="ECO:0000313" key="4">
    <source>
        <dbReference type="EMBL" id="GMR48167.1"/>
    </source>
</evidence>
<dbReference type="SMART" id="SM00289">
    <property type="entry name" value="WR1"/>
    <property type="match status" value="2"/>
</dbReference>
<dbReference type="InterPro" id="IPR006150">
    <property type="entry name" value="Cys_repeat_1"/>
</dbReference>
<dbReference type="SUPFAM" id="SSF48726">
    <property type="entry name" value="Immunoglobulin"/>
    <property type="match status" value="1"/>
</dbReference>
<dbReference type="SMART" id="SM00409">
    <property type="entry name" value="IG"/>
    <property type="match status" value="1"/>
</dbReference>
<evidence type="ECO:0000259" key="2">
    <source>
        <dbReference type="PROSITE" id="PS50835"/>
    </source>
</evidence>
<dbReference type="Pfam" id="PF00041">
    <property type="entry name" value="fn3"/>
    <property type="match status" value="1"/>
</dbReference>
<dbReference type="InterPro" id="IPR036116">
    <property type="entry name" value="FN3_sf"/>
</dbReference>
<name>A0AAN5CPG4_9BILA</name>
<gene>
    <name evidence="4" type="ORF">PMAYCL1PPCAC_18362</name>
</gene>
<dbReference type="CDD" id="cd00063">
    <property type="entry name" value="FN3"/>
    <property type="match status" value="4"/>
</dbReference>
<dbReference type="EMBL" id="BTRK01000004">
    <property type="protein sequence ID" value="GMR48167.1"/>
    <property type="molecule type" value="Genomic_DNA"/>
</dbReference>
<organism evidence="4 5">
    <name type="scientific">Pristionchus mayeri</name>
    <dbReference type="NCBI Taxonomy" id="1317129"/>
    <lineage>
        <taxon>Eukaryota</taxon>
        <taxon>Metazoa</taxon>
        <taxon>Ecdysozoa</taxon>
        <taxon>Nematoda</taxon>
        <taxon>Chromadorea</taxon>
        <taxon>Rhabditida</taxon>
        <taxon>Rhabditina</taxon>
        <taxon>Diplogasteromorpha</taxon>
        <taxon>Diplogasteroidea</taxon>
        <taxon>Neodiplogasteridae</taxon>
        <taxon>Pristionchus</taxon>
    </lineage>
</organism>
<keyword evidence="5" id="KW-1185">Reference proteome</keyword>
<dbReference type="InterPro" id="IPR013783">
    <property type="entry name" value="Ig-like_fold"/>
</dbReference>
<dbReference type="PANTHER" id="PTHR13817:SF166">
    <property type="entry name" value="NEURONAL IGCAM-RELATED"/>
    <property type="match status" value="1"/>
</dbReference>
<sequence length="1130" mass="124841">LSFSRLPPLPSSLSLLFHPLVIQLQMLFPLLGRSILSLLILAHLSLANSDLHLTTNAQGYLTVIQGFATQLQCVLNSCSKNVNWYKDDVLLFNSTTFVTDSNLKEDSFLLQHQIDFDHSKDCSSSCSDGISSCGEGSSCLDNTCCPCLREHFTLILKNLTFEDSGRYRCQVEKESEQLEFQVEVLESGLRGGFHLNISYDHSQCCENKGISPLCKAMCKPSEMEKFHFDPTSCKTEDYKNFLSCATEGGNRSHVHCCKTQLVPSFCYDLCSNEFTMLRRSHRLCLYYLPEIFDCYNRAYLPFPDPPEDVVVNAIESDQLEVCWKPPRVHSSNADFPVIEYTVYYKQIPSFPFLGGGNEDGFPLLSSDYSDVVSENDYDEKESVQRRKRHLQNIIHDFGAEMKEEEMVRRKRQTFVFVAKDEASNSSTVREFSFSTMNTTETCATISDLRAATRYIVYVSSRNGYGTSVPSIRSIASTNIVSISSNSSLPDTLKCCSSNGVSSYCLGKMCSVDSPPSSLSVLSIATSCRHEWPQVSPCIADGRNHTECCLRKNVQKDCLGICGGSVETLGVHAVLCLNLDLSAIYQCLREGYETHPSPPMNVRVSSVSERTARFEWEEPEANAHLVDNYTLFIRKNAHGAPVKEISNAISPHIEMDLDPDSSYAVSVQSHSEKGVSLPSTTVLFATLPEEDGVCTSGDPLYMTNGKPFICGLPSNPCPIHYTCTESDEEESFCCPNAPSSSLSFSPCCLKLGVSPECLSICSHNSTQLPDNCSQFLNDWIKCASDGHDHSRCCQQEEVEKECQSACSHPFQVESSCISQSSKLSRCFSTHHSNIPIAVRNVEIEFLNSSSVSLRWDSTPNMKEFEVQLFSGGSLLNRTNTSSPSLSLPLAPSTAYSARVIAFNEAGSAPPSFNISFSTPSIDVVDGAVPSSPRRVHIVWNRGTRVNISWEGEEGGHSPLIYTLYFVDREKEGAWQTIRTNSTWAVMGDLRRDALYNVYVTASGGDDGPTSVPSNVLTLTAQSDSFGLPEPQIVLTPLRSNGVYNLGEKVTINCSVEAIRLSNQKINIDLSVGDQILVNEPGVSWASTVWDAIDSVDTVTCSVSSPDGRQNVALQHLLVKFGPLRQNAEDYD</sequence>
<evidence type="ECO:0000259" key="3">
    <source>
        <dbReference type="PROSITE" id="PS50853"/>
    </source>
</evidence>
<dbReference type="Pfam" id="PF01682">
    <property type="entry name" value="DB"/>
    <property type="match status" value="3"/>
</dbReference>
<dbReference type="SMART" id="SM00060">
    <property type="entry name" value="FN3"/>
    <property type="match status" value="4"/>
</dbReference>
<feature type="domain" description="Fibronectin type-III" evidence="3">
    <location>
        <begin position="927"/>
        <end position="1022"/>
    </location>
</feature>
<proteinExistence type="predicted"/>
<evidence type="ECO:0000313" key="5">
    <source>
        <dbReference type="Proteomes" id="UP001328107"/>
    </source>
</evidence>
<dbReference type="InterPro" id="IPR007110">
    <property type="entry name" value="Ig-like_dom"/>
</dbReference>